<dbReference type="GO" id="GO:0000338">
    <property type="term" value="P:protein deneddylation"/>
    <property type="evidence" value="ECO:0007669"/>
    <property type="project" value="TreeGrafter"/>
</dbReference>
<organism evidence="6 7">
    <name type="scientific">Handroanthus impetiginosus</name>
    <dbReference type="NCBI Taxonomy" id="429701"/>
    <lineage>
        <taxon>Eukaryota</taxon>
        <taxon>Viridiplantae</taxon>
        <taxon>Streptophyta</taxon>
        <taxon>Embryophyta</taxon>
        <taxon>Tracheophyta</taxon>
        <taxon>Spermatophyta</taxon>
        <taxon>Magnoliopsida</taxon>
        <taxon>eudicotyledons</taxon>
        <taxon>Gunneridae</taxon>
        <taxon>Pentapetalae</taxon>
        <taxon>asterids</taxon>
        <taxon>lamiids</taxon>
        <taxon>Lamiales</taxon>
        <taxon>Bignoniaceae</taxon>
        <taxon>Crescentiina</taxon>
        <taxon>Tabebuia alliance</taxon>
        <taxon>Handroanthus</taxon>
    </lineage>
</organism>
<evidence type="ECO:0000256" key="1">
    <source>
        <dbReference type="ARBA" id="ARBA00005234"/>
    </source>
</evidence>
<feature type="domain" description="Ubiquitin-like protease family profile" evidence="5">
    <location>
        <begin position="1"/>
        <end position="159"/>
    </location>
</feature>
<evidence type="ECO:0000256" key="4">
    <source>
        <dbReference type="ARBA" id="ARBA00022807"/>
    </source>
</evidence>
<dbReference type="GO" id="GO:0019784">
    <property type="term" value="F:deNEDDylase activity"/>
    <property type="evidence" value="ECO:0007669"/>
    <property type="project" value="InterPro"/>
</dbReference>
<dbReference type="InterPro" id="IPR038765">
    <property type="entry name" value="Papain-like_cys_pep_sf"/>
</dbReference>
<reference evidence="7" key="1">
    <citation type="journal article" date="2018" name="Gigascience">
        <title>Genome assembly of the Pink Ipe (Handroanthus impetiginosus, Bignoniaceae), a highly valued, ecologically keystone Neotropical timber forest tree.</title>
        <authorList>
            <person name="Silva-Junior O.B."/>
            <person name="Grattapaglia D."/>
            <person name="Novaes E."/>
            <person name="Collevatti R.G."/>
        </authorList>
    </citation>
    <scope>NUCLEOTIDE SEQUENCE [LARGE SCALE GENOMIC DNA]</scope>
    <source>
        <strain evidence="7">cv. UFG-1</strain>
    </source>
</reference>
<dbReference type="AlphaFoldDB" id="A0A2G9GQ15"/>
<dbReference type="GO" id="GO:0008234">
    <property type="term" value="F:cysteine-type peptidase activity"/>
    <property type="evidence" value="ECO:0007669"/>
    <property type="project" value="UniProtKB-KW"/>
</dbReference>
<evidence type="ECO:0000313" key="6">
    <source>
        <dbReference type="EMBL" id="PIN07338.1"/>
    </source>
</evidence>
<sequence>MRILCSPLYRENYGHEIWSIDTFVMILSQLEKRHKKRVLKLDEFDSFLGTMMASARKMLEKLTLDVLDSNRFIIMPLNSKNHWYLLVFDTVEKKFTHMNSLWSPQSKGMANVFAKFISGFLFHSCGYEIEKPKVYCRKSRQQIGSLDCGMYMCLWAKAFAQSTKEYWAYAENCVIDGHRTKMAATIMEHEGGLLYKEVN</sequence>
<evidence type="ECO:0000313" key="7">
    <source>
        <dbReference type="Proteomes" id="UP000231279"/>
    </source>
</evidence>
<evidence type="ECO:0000256" key="2">
    <source>
        <dbReference type="ARBA" id="ARBA00022670"/>
    </source>
</evidence>
<dbReference type="GO" id="GO:0006508">
    <property type="term" value="P:proteolysis"/>
    <property type="evidence" value="ECO:0007669"/>
    <property type="project" value="UniProtKB-KW"/>
</dbReference>
<protein>
    <recommendedName>
        <fullName evidence="5">Ubiquitin-like protease family profile domain-containing protein</fullName>
    </recommendedName>
</protein>
<dbReference type="PANTHER" id="PTHR46468:SF1">
    <property type="entry name" value="SENTRIN-SPECIFIC PROTEASE 8"/>
    <property type="match status" value="1"/>
</dbReference>
<dbReference type="SUPFAM" id="SSF54001">
    <property type="entry name" value="Cysteine proteinases"/>
    <property type="match status" value="1"/>
</dbReference>
<gene>
    <name evidence="6" type="ORF">CDL12_20096</name>
</gene>
<dbReference type="Gene3D" id="3.40.395.10">
    <property type="entry name" value="Adenoviral Proteinase, Chain A"/>
    <property type="match status" value="1"/>
</dbReference>
<dbReference type="EMBL" id="NKXS01004136">
    <property type="protein sequence ID" value="PIN07338.1"/>
    <property type="molecule type" value="Genomic_DNA"/>
</dbReference>
<keyword evidence="3" id="KW-0378">Hydrolase</keyword>
<comment type="caution">
    <text evidence="6">The sequence shown here is derived from an EMBL/GenBank/DDBJ whole genome shotgun (WGS) entry which is preliminary data.</text>
</comment>
<keyword evidence="2" id="KW-0645">Protease</keyword>
<evidence type="ECO:0000259" key="5">
    <source>
        <dbReference type="PROSITE" id="PS50600"/>
    </source>
</evidence>
<comment type="similarity">
    <text evidence="1">Belongs to the peptidase C48 family.</text>
</comment>
<proteinExistence type="inferred from homology"/>
<name>A0A2G9GQ15_9LAMI</name>
<dbReference type="Pfam" id="PF02902">
    <property type="entry name" value="Peptidase_C48"/>
    <property type="match status" value="1"/>
</dbReference>
<accession>A0A2G9GQ15</accession>
<dbReference type="PROSITE" id="PS50600">
    <property type="entry name" value="ULP_PROTEASE"/>
    <property type="match status" value="1"/>
</dbReference>
<keyword evidence="4" id="KW-0788">Thiol protease</keyword>
<dbReference type="InterPro" id="IPR044613">
    <property type="entry name" value="Nep1/2-like"/>
</dbReference>
<keyword evidence="7" id="KW-1185">Reference proteome</keyword>
<dbReference type="OrthoDB" id="6612333at2759"/>
<dbReference type="Proteomes" id="UP000231279">
    <property type="component" value="Unassembled WGS sequence"/>
</dbReference>
<evidence type="ECO:0000256" key="3">
    <source>
        <dbReference type="ARBA" id="ARBA00022801"/>
    </source>
</evidence>
<dbReference type="PANTHER" id="PTHR46468">
    <property type="entry name" value="SENTRIN-SPECIFIC PROTEASE 8"/>
    <property type="match status" value="1"/>
</dbReference>
<dbReference type="InterPro" id="IPR003653">
    <property type="entry name" value="Peptidase_C48_C"/>
</dbReference>